<evidence type="ECO:0000313" key="3">
    <source>
        <dbReference type="Proteomes" id="UP000320813"/>
    </source>
</evidence>
<dbReference type="Proteomes" id="UP000320813">
    <property type="component" value="Unassembled WGS sequence"/>
</dbReference>
<keyword evidence="2" id="KW-0238">DNA-binding</keyword>
<sequence length="46" mass="5347">MDKDILIINEAAAFLRVSATTLRRYIASRQITFYKLQGKSYLEKPI</sequence>
<evidence type="ECO:0000259" key="1">
    <source>
        <dbReference type="Pfam" id="PF12728"/>
    </source>
</evidence>
<dbReference type="NCBIfam" id="TIGR01764">
    <property type="entry name" value="excise"/>
    <property type="match status" value="1"/>
</dbReference>
<reference evidence="2 3" key="1">
    <citation type="submission" date="2019-01" db="EMBL/GenBank/DDBJ databases">
        <title>Insights into ecological role of a new deltaproteobacterial order Candidatus Sinidesulfobacterales (Sva0485) by metagenomics and metatranscriptomics.</title>
        <authorList>
            <person name="Tan S."/>
            <person name="Liu J."/>
            <person name="Fang Y."/>
            <person name="Hedlund B.P."/>
            <person name="Lian Z.H."/>
            <person name="Huang L.Y."/>
            <person name="Li J.T."/>
            <person name="Huang L.N."/>
            <person name="Li W.J."/>
            <person name="Jiang H.C."/>
            <person name="Dong H.L."/>
            <person name="Shu W.S."/>
        </authorList>
    </citation>
    <scope>NUCLEOTIDE SEQUENCE [LARGE SCALE GENOMIC DNA]</scope>
    <source>
        <strain evidence="2">AP3</strain>
    </source>
</reference>
<dbReference type="EMBL" id="SGBD01000004">
    <property type="protein sequence ID" value="RZD13992.1"/>
    <property type="molecule type" value="Genomic_DNA"/>
</dbReference>
<comment type="caution">
    <text evidence="2">The sequence shown here is derived from an EMBL/GenBank/DDBJ whole genome shotgun (WGS) entry which is preliminary data.</text>
</comment>
<dbReference type="AlphaFoldDB" id="A0A519B9L6"/>
<proteinExistence type="predicted"/>
<dbReference type="InterPro" id="IPR010093">
    <property type="entry name" value="SinI_DNA-bd"/>
</dbReference>
<evidence type="ECO:0000313" key="2">
    <source>
        <dbReference type="EMBL" id="RZD13992.1"/>
    </source>
</evidence>
<gene>
    <name evidence="2" type="ORF">EVJ47_07060</name>
</gene>
<protein>
    <submittedName>
        <fullName evidence="2">DNA-binding protein</fullName>
    </submittedName>
</protein>
<dbReference type="InterPro" id="IPR041657">
    <property type="entry name" value="HTH_17"/>
</dbReference>
<dbReference type="GO" id="GO:0003677">
    <property type="term" value="F:DNA binding"/>
    <property type="evidence" value="ECO:0007669"/>
    <property type="project" value="UniProtKB-KW"/>
</dbReference>
<name>A0A519B9L6_9DELT</name>
<accession>A0A519B9L6</accession>
<feature type="domain" description="Helix-turn-helix" evidence="1">
    <location>
        <begin position="8"/>
        <end position="41"/>
    </location>
</feature>
<dbReference type="Pfam" id="PF12728">
    <property type="entry name" value="HTH_17"/>
    <property type="match status" value="1"/>
</dbReference>
<organism evidence="2 3">
    <name type="scientific">Candidatus Acidulodesulfobacterium ferriphilum</name>
    <dbReference type="NCBI Taxonomy" id="2597223"/>
    <lineage>
        <taxon>Bacteria</taxon>
        <taxon>Deltaproteobacteria</taxon>
        <taxon>Candidatus Acidulodesulfobacterales</taxon>
        <taxon>Candidatus Acidulodesulfobacterium</taxon>
    </lineage>
</organism>